<reference evidence="5 6" key="1">
    <citation type="journal article" date="2016" name="Front. Microbiol.">
        <title>Genomic Resource of Rice Seed Associated Bacteria.</title>
        <authorList>
            <person name="Midha S."/>
            <person name="Bansal K."/>
            <person name="Sharma S."/>
            <person name="Kumar N."/>
            <person name="Patil P.P."/>
            <person name="Chaudhry V."/>
            <person name="Patil P.B."/>
        </authorList>
    </citation>
    <scope>NUCLEOTIDE SEQUENCE [LARGE SCALE GENOMIC DNA]</scope>
    <source>
        <strain evidence="5 6">NS331</strain>
    </source>
</reference>
<dbReference type="Proteomes" id="UP000072741">
    <property type="component" value="Unassembled WGS sequence"/>
</dbReference>
<dbReference type="GO" id="GO:0004519">
    <property type="term" value="F:endonuclease activity"/>
    <property type="evidence" value="ECO:0007669"/>
    <property type="project" value="UniProtKB-KW"/>
</dbReference>
<keyword evidence="3" id="KW-0238">DNA-binding</keyword>
<dbReference type="AlphaFoldDB" id="A0A147H9F3"/>
<organism evidence="5 6">
    <name type="scientific">Pseudacidovorax intermedius</name>
    <dbReference type="NCBI Taxonomy" id="433924"/>
    <lineage>
        <taxon>Bacteria</taxon>
        <taxon>Pseudomonadati</taxon>
        <taxon>Pseudomonadota</taxon>
        <taxon>Betaproteobacteria</taxon>
        <taxon>Burkholderiales</taxon>
        <taxon>Comamonadaceae</taxon>
        <taxon>Pseudacidovorax</taxon>
    </lineage>
</organism>
<dbReference type="GO" id="GO:0003677">
    <property type="term" value="F:DNA binding"/>
    <property type="evidence" value="ECO:0007669"/>
    <property type="project" value="UniProtKB-KW"/>
</dbReference>
<evidence type="ECO:0000313" key="5">
    <source>
        <dbReference type="EMBL" id="KTT26392.1"/>
    </source>
</evidence>
<sequence length="423" mass="46453">MKTGATKNQTTIGLVPKLRFPEFRDAEPWKPVSLGKASTPITERVGERKFTPVSISAGIGFVPQADKFGRDISGNQYQLYTLVSDGDFVYNKGNSLKFPQGCVYQLQGWGQVAAPNVFISFRLKDGYSDVFFQNCFEQNIHGKQLQKHITSGARSNGLLNISKEHFFGVEIPTPSPAEQQKIADCLSSLDEVIAAQGRKVEALKIHKKGLMQQLFPREGETQPRLRFPEFAEDWEEQSVENFGRVVTGSTPSTAQPAFYGGGIPFVSPADISDLRYVDQTKTTLTAGGFAETRHIRAGSTLFVCIGSTIGKVAQNIRDCATNQQINAVVPSSKHSDGFVYFALSFASERIALLAGKQAVPIINKSLFSSVRLLAPKLAEQQRIADCLSSLDALITAATQKLDTIKTHKQGLMQQLFPIVEDEQ</sequence>
<dbReference type="InterPro" id="IPR052021">
    <property type="entry name" value="Type-I_RS_S_subunit"/>
</dbReference>
<accession>A0A147H9F3</accession>
<protein>
    <submittedName>
        <fullName evidence="5">Restriction endonuclease subunit R</fullName>
    </submittedName>
</protein>
<dbReference type="RefSeq" id="WP_058640667.1">
    <property type="nucleotide sequence ID" value="NZ_LDSL01000028.1"/>
</dbReference>
<keyword evidence="2" id="KW-0680">Restriction system</keyword>
<gene>
    <name evidence="5" type="ORF">NS331_03730</name>
</gene>
<keyword evidence="5" id="KW-0378">Hydrolase</keyword>
<dbReference type="InterPro" id="IPR000055">
    <property type="entry name" value="Restrct_endonuc_typeI_TRD"/>
</dbReference>
<proteinExistence type="inferred from homology"/>
<dbReference type="SUPFAM" id="SSF116734">
    <property type="entry name" value="DNA methylase specificity domain"/>
    <property type="match status" value="2"/>
</dbReference>
<dbReference type="PATRIC" id="fig|433924.3.peg.2564"/>
<feature type="domain" description="Type I restriction modification DNA specificity" evidence="4">
    <location>
        <begin position="146"/>
        <end position="196"/>
    </location>
</feature>
<dbReference type="InterPro" id="IPR044946">
    <property type="entry name" value="Restrct_endonuc_typeI_TRD_sf"/>
</dbReference>
<keyword evidence="5" id="KW-0540">Nuclease</keyword>
<dbReference type="CDD" id="cd17286">
    <property type="entry name" value="RMtype1_S_Lla161ORF747P_TRD1-CR1_like"/>
    <property type="match status" value="1"/>
</dbReference>
<keyword evidence="6" id="KW-1185">Reference proteome</keyword>
<keyword evidence="5" id="KW-0255">Endonuclease</keyword>
<feature type="domain" description="Type I restriction modification DNA specificity" evidence="4">
    <location>
        <begin position="232"/>
        <end position="405"/>
    </location>
</feature>
<comment type="caution">
    <text evidence="5">The sequence shown here is derived from an EMBL/GenBank/DDBJ whole genome shotgun (WGS) entry which is preliminary data.</text>
</comment>
<evidence type="ECO:0000313" key="6">
    <source>
        <dbReference type="Proteomes" id="UP000072741"/>
    </source>
</evidence>
<dbReference type="Gene3D" id="1.10.287.1120">
    <property type="entry name" value="Bipartite methylase S protein"/>
    <property type="match status" value="1"/>
</dbReference>
<dbReference type="PANTHER" id="PTHR30408">
    <property type="entry name" value="TYPE-1 RESTRICTION ENZYME ECOKI SPECIFICITY PROTEIN"/>
    <property type="match status" value="1"/>
</dbReference>
<dbReference type="Gene3D" id="3.90.220.20">
    <property type="entry name" value="DNA methylase specificity domains"/>
    <property type="match status" value="2"/>
</dbReference>
<dbReference type="EMBL" id="LDSL01000028">
    <property type="protein sequence ID" value="KTT26392.1"/>
    <property type="molecule type" value="Genomic_DNA"/>
</dbReference>
<evidence type="ECO:0000259" key="4">
    <source>
        <dbReference type="Pfam" id="PF01420"/>
    </source>
</evidence>
<comment type="similarity">
    <text evidence="1">Belongs to the type-I restriction system S methylase family.</text>
</comment>
<name>A0A147H9F3_9BURK</name>
<dbReference type="PANTHER" id="PTHR30408:SF12">
    <property type="entry name" value="TYPE I RESTRICTION ENZYME MJAVIII SPECIFICITY SUBUNIT"/>
    <property type="match status" value="1"/>
</dbReference>
<dbReference type="OrthoDB" id="5298944at2"/>
<evidence type="ECO:0000256" key="3">
    <source>
        <dbReference type="ARBA" id="ARBA00023125"/>
    </source>
</evidence>
<evidence type="ECO:0000256" key="1">
    <source>
        <dbReference type="ARBA" id="ARBA00010923"/>
    </source>
</evidence>
<dbReference type="Pfam" id="PF01420">
    <property type="entry name" value="Methylase_S"/>
    <property type="match status" value="2"/>
</dbReference>
<evidence type="ECO:0000256" key="2">
    <source>
        <dbReference type="ARBA" id="ARBA00022747"/>
    </source>
</evidence>
<dbReference type="GO" id="GO:0009307">
    <property type="term" value="P:DNA restriction-modification system"/>
    <property type="evidence" value="ECO:0007669"/>
    <property type="project" value="UniProtKB-KW"/>
</dbReference>